<evidence type="ECO:0000256" key="1">
    <source>
        <dbReference type="PROSITE-ProRule" id="PRU00042"/>
    </source>
</evidence>
<dbReference type="Gene3D" id="1.25.40.90">
    <property type="match status" value="1"/>
</dbReference>
<dbReference type="eggNOG" id="KOG2071">
    <property type="taxonomic scope" value="Eukaryota"/>
</dbReference>
<dbReference type="SMART" id="SM00582">
    <property type="entry name" value="RPR"/>
    <property type="match status" value="1"/>
</dbReference>
<gene>
    <name evidence="5" type="ordered locus">Bathy12g00320</name>
</gene>
<keyword evidence="1" id="KW-0479">Metal-binding</keyword>
<dbReference type="InterPro" id="IPR013087">
    <property type="entry name" value="Znf_C2H2_type"/>
</dbReference>
<dbReference type="GeneID" id="19012327"/>
<dbReference type="STRING" id="41875.K8EKT5"/>
<dbReference type="PANTHER" id="PTHR15921:SF3">
    <property type="entry name" value="PRE-MRNA CLEAVAGE COMPLEX 2 PROTEIN PCF11"/>
    <property type="match status" value="1"/>
</dbReference>
<dbReference type="GO" id="GO:0000993">
    <property type="term" value="F:RNA polymerase II complex binding"/>
    <property type="evidence" value="ECO:0007669"/>
    <property type="project" value="InterPro"/>
</dbReference>
<dbReference type="GO" id="GO:0003729">
    <property type="term" value="F:mRNA binding"/>
    <property type="evidence" value="ECO:0007669"/>
    <property type="project" value="InterPro"/>
</dbReference>
<dbReference type="PROSITE" id="PS50157">
    <property type="entry name" value="ZINC_FINGER_C2H2_2"/>
    <property type="match status" value="1"/>
</dbReference>
<dbReference type="InterPro" id="IPR045154">
    <property type="entry name" value="PCF11-like"/>
</dbReference>
<dbReference type="PROSITE" id="PS50179">
    <property type="entry name" value="VHS"/>
    <property type="match status" value="1"/>
</dbReference>
<evidence type="ECO:0000259" key="4">
    <source>
        <dbReference type="PROSITE" id="PS51391"/>
    </source>
</evidence>
<dbReference type="GO" id="GO:0043130">
    <property type="term" value="F:ubiquitin binding"/>
    <property type="evidence" value="ECO:0007669"/>
    <property type="project" value="InterPro"/>
</dbReference>
<dbReference type="KEGG" id="bpg:Bathy12g00320"/>
<accession>K8EKT5</accession>
<dbReference type="CDD" id="cd16982">
    <property type="entry name" value="CID_Pcf11"/>
    <property type="match status" value="1"/>
</dbReference>
<dbReference type="SUPFAM" id="SSF48464">
    <property type="entry name" value="ENTH/VHS domain"/>
    <property type="match status" value="1"/>
</dbReference>
<dbReference type="PROSITE" id="PS51391">
    <property type="entry name" value="CID"/>
    <property type="match status" value="1"/>
</dbReference>
<feature type="domain" description="CID" evidence="4">
    <location>
        <begin position="3"/>
        <end position="143"/>
    </location>
</feature>
<dbReference type="GO" id="GO:0005849">
    <property type="term" value="C:mRNA cleavage factor complex"/>
    <property type="evidence" value="ECO:0007669"/>
    <property type="project" value="TreeGrafter"/>
</dbReference>
<dbReference type="GO" id="GO:0008270">
    <property type="term" value="F:zinc ion binding"/>
    <property type="evidence" value="ECO:0007669"/>
    <property type="project" value="UniProtKB-KW"/>
</dbReference>
<sequence length="472" mass="52311">MAPLSETAKNYKDALSELKMNSKPIITSLTMLATEIAKTDDDEAKTEARNIANVIETRVVEKARDSRVALATLYVLDSIAKNCRDPYASVFAPHVAGVFLTLFAQTDEKTKQSMKKLLGTWETQNVFPREVLARIQTDVDLSGNARVPPPPPPIVHQHQQRVVPPPPPILMMGQPAAAPLQQQQQQFLGQPAPLVAGGMPVVLPDLSGLLNTLKAQQAQSSMGGGSHQSLQGIVAAAPQHHHHRPVTPDFANEDFDFLDAEESLKKFKRDPKSMNKRREYLVNALYDDLPFKCAQTGRRFASKESLDQHMDWLHAKRRRKKSGRACRGWHVSAKEWIKGTIKMGEVDPEFDAFAAGEKKKKENAVGIVIDENLDLNDLPSVLAIESQKKCALSGEPFETFWNEKAQEWHYGKAVKLKRAIGSKKVKAGEIALISAIPKEELEPELIEAIAKAQPRNASTKGAVLRESKRAKK</sequence>
<evidence type="ECO:0000313" key="6">
    <source>
        <dbReference type="Proteomes" id="UP000198341"/>
    </source>
</evidence>
<dbReference type="GO" id="GO:0006369">
    <property type="term" value="P:termination of RNA polymerase II transcription"/>
    <property type="evidence" value="ECO:0007669"/>
    <property type="project" value="InterPro"/>
</dbReference>
<dbReference type="GO" id="GO:0005737">
    <property type="term" value="C:cytoplasm"/>
    <property type="evidence" value="ECO:0007669"/>
    <property type="project" value="TreeGrafter"/>
</dbReference>
<dbReference type="Proteomes" id="UP000198341">
    <property type="component" value="Chromosome 12"/>
</dbReference>
<evidence type="ECO:0000259" key="2">
    <source>
        <dbReference type="PROSITE" id="PS50157"/>
    </source>
</evidence>
<dbReference type="InterPro" id="IPR047415">
    <property type="entry name" value="Pcf11_CID"/>
</dbReference>
<dbReference type="Pfam" id="PF04818">
    <property type="entry name" value="CID"/>
    <property type="match status" value="1"/>
</dbReference>
<name>K8EKT5_9CHLO</name>
<evidence type="ECO:0000259" key="3">
    <source>
        <dbReference type="PROSITE" id="PS50179"/>
    </source>
</evidence>
<keyword evidence="1" id="KW-0862">Zinc</keyword>
<feature type="domain" description="VHS" evidence="3">
    <location>
        <begin position="28"/>
        <end position="121"/>
    </location>
</feature>
<dbReference type="OrthoDB" id="2129491at2759"/>
<dbReference type="InterPro" id="IPR006569">
    <property type="entry name" value="CID_dom"/>
</dbReference>
<dbReference type="SUPFAM" id="SSF81995">
    <property type="entry name" value="beta-sandwich domain of Sec23/24"/>
    <property type="match status" value="1"/>
</dbReference>
<dbReference type="GO" id="GO:0035091">
    <property type="term" value="F:phosphatidylinositol binding"/>
    <property type="evidence" value="ECO:0007669"/>
    <property type="project" value="InterPro"/>
</dbReference>
<dbReference type="AlphaFoldDB" id="K8EKT5"/>
<protein>
    <recommendedName>
        <fullName evidence="7">CID domain-containing protein</fullName>
    </recommendedName>
</protein>
<reference evidence="5 6" key="1">
    <citation type="submission" date="2011-10" db="EMBL/GenBank/DDBJ databases">
        <authorList>
            <person name="Genoscope - CEA"/>
        </authorList>
    </citation>
    <scope>NUCLEOTIDE SEQUENCE [LARGE SCALE GENOMIC DNA]</scope>
    <source>
        <strain evidence="5 6">RCC 1105</strain>
    </source>
</reference>
<feature type="domain" description="C2H2-type" evidence="2">
    <location>
        <begin position="291"/>
        <end position="319"/>
    </location>
</feature>
<keyword evidence="1" id="KW-0863">Zinc-finger</keyword>
<dbReference type="InterPro" id="IPR002014">
    <property type="entry name" value="VHS_dom"/>
</dbReference>
<organism evidence="5 6">
    <name type="scientific">Bathycoccus prasinos</name>
    <dbReference type="NCBI Taxonomy" id="41875"/>
    <lineage>
        <taxon>Eukaryota</taxon>
        <taxon>Viridiplantae</taxon>
        <taxon>Chlorophyta</taxon>
        <taxon>Mamiellophyceae</taxon>
        <taxon>Mamiellales</taxon>
        <taxon>Bathycoccaceae</taxon>
        <taxon>Bathycoccus</taxon>
    </lineage>
</organism>
<dbReference type="InterPro" id="IPR008942">
    <property type="entry name" value="ENTH_VHS"/>
</dbReference>
<dbReference type="InterPro" id="IPR057242">
    <property type="entry name" value="PCFS4-like"/>
</dbReference>
<keyword evidence="6" id="KW-1185">Reference proteome</keyword>
<evidence type="ECO:0008006" key="7">
    <source>
        <dbReference type="Google" id="ProtNLM"/>
    </source>
</evidence>
<dbReference type="Pfam" id="PF23228">
    <property type="entry name" value="zf_PCFS4"/>
    <property type="match status" value="1"/>
</dbReference>
<proteinExistence type="predicted"/>
<dbReference type="RefSeq" id="XP_007509717.1">
    <property type="nucleotide sequence ID" value="XM_007509655.1"/>
</dbReference>
<dbReference type="GO" id="GO:0031124">
    <property type="term" value="P:mRNA 3'-end processing"/>
    <property type="evidence" value="ECO:0007669"/>
    <property type="project" value="InterPro"/>
</dbReference>
<dbReference type="PANTHER" id="PTHR15921">
    <property type="entry name" value="PRE-MRNA CLEAVAGE COMPLEX II"/>
    <property type="match status" value="1"/>
</dbReference>
<dbReference type="EMBL" id="FO082267">
    <property type="protein sequence ID" value="CCO18832.1"/>
    <property type="molecule type" value="Genomic_DNA"/>
</dbReference>
<evidence type="ECO:0000313" key="5">
    <source>
        <dbReference type="EMBL" id="CCO18832.1"/>
    </source>
</evidence>